<evidence type="ECO:0000313" key="2">
    <source>
        <dbReference type="Proteomes" id="UP001064048"/>
    </source>
</evidence>
<proteinExistence type="predicted"/>
<sequence>MPNSGRSSADMIMNADHLDVNTQAWTTKEHIRQKLEALEMWFYRRKLRISWDHRVTNDETIMMGKIEGKRRVGRRKKSWLRNIREWTGIASVEELFSLARDKERYAELTANLHKNNSSNTVLTAEKDQWLLPKVDRRTTWVSRPAALIRINTSSRFVWNHSSVVGRPQQAHFEIVGIRLGQRNGITMIEMITIGKQHGRIKHIRILKEQSIQVKRKTKRLKISVILCRRSFYDDCVVVIVPPEAASRQEHKTAWTKIGDTAKPRAAAIDGETEAPIHTTSRDKRLKGYASWHGWASRAHACGRGCRYIRRARRVQLELLILFLTGVHPLRENRGHQSGATSQSRNRSKARLSYETEPPQGHQNRRTTNCVRVRMSTWGKGALLVVRLAVDSGGATNVALPVMLDARVHAGCAAKAVVHATKRTPGGLLRNFKIEVRLVVDLFVPSPSMKIERIELHTRITRYQLAGSVLHLVEPYCNHLLVQYAMGGSTGLVPTLPQITGAGNAPAVLIMLKVSMGGGDRLPSGMKFKCCQCLVLNYDSSDQHEEHAMYHIPRSEDIA</sequence>
<protein>
    <submittedName>
        <fullName evidence="1">Uncharacterized protein</fullName>
    </submittedName>
</protein>
<organism evidence="1 2">
    <name type="scientific">Choristoneura fumiferana</name>
    <name type="common">Spruce budworm moth</name>
    <name type="synonym">Archips fumiferana</name>
    <dbReference type="NCBI Taxonomy" id="7141"/>
    <lineage>
        <taxon>Eukaryota</taxon>
        <taxon>Metazoa</taxon>
        <taxon>Ecdysozoa</taxon>
        <taxon>Arthropoda</taxon>
        <taxon>Hexapoda</taxon>
        <taxon>Insecta</taxon>
        <taxon>Pterygota</taxon>
        <taxon>Neoptera</taxon>
        <taxon>Endopterygota</taxon>
        <taxon>Lepidoptera</taxon>
        <taxon>Glossata</taxon>
        <taxon>Ditrysia</taxon>
        <taxon>Tortricoidea</taxon>
        <taxon>Tortricidae</taxon>
        <taxon>Tortricinae</taxon>
        <taxon>Choristoneura</taxon>
    </lineage>
</organism>
<evidence type="ECO:0000313" key="1">
    <source>
        <dbReference type="EMBL" id="KAI8422973.1"/>
    </source>
</evidence>
<accession>A0ACC0JFT6</accession>
<reference evidence="1 2" key="1">
    <citation type="journal article" date="2022" name="Genome Biol. Evol.">
        <title>The Spruce Budworm Genome: Reconstructing the Evolutionary History of Antifreeze Proteins.</title>
        <authorList>
            <person name="Beliveau C."/>
            <person name="Gagne P."/>
            <person name="Picq S."/>
            <person name="Vernygora O."/>
            <person name="Keeling C.I."/>
            <person name="Pinkney K."/>
            <person name="Doucet D."/>
            <person name="Wen F."/>
            <person name="Johnston J.S."/>
            <person name="Maaroufi H."/>
            <person name="Boyle B."/>
            <person name="Laroche J."/>
            <person name="Dewar K."/>
            <person name="Juretic N."/>
            <person name="Blackburn G."/>
            <person name="Nisole A."/>
            <person name="Brunet B."/>
            <person name="Brandao M."/>
            <person name="Lumley L."/>
            <person name="Duan J."/>
            <person name="Quan G."/>
            <person name="Lucarotti C.J."/>
            <person name="Roe A.D."/>
            <person name="Sperling F.A.H."/>
            <person name="Levesque R.C."/>
            <person name="Cusson M."/>
        </authorList>
    </citation>
    <scope>NUCLEOTIDE SEQUENCE [LARGE SCALE GENOMIC DNA]</scope>
    <source>
        <strain evidence="1">Glfc:IPQL:Cfum</strain>
    </source>
</reference>
<comment type="caution">
    <text evidence="1">The sequence shown here is derived from an EMBL/GenBank/DDBJ whole genome shotgun (WGS) entry which is preliminary data.</text>
</comment>
<keyword evidence="2" id="KW-1185">Reference proteome</keyword>
<dbReference type="EMBL" id="CM046125">
    <property type="protein sequence ID" value="KAI8422973.1"/>
    <property type="molecule type" value="Genomic_DNA"/>
</dbReference>
<gene>
    <name evidence="1" type="ORF">MSG28_014063</name>
</gene>
<name>A0ACC0JFT6_CHOFU</name>
<dbReference type="Proteomes" id="UP001064048">
    <property type="component" value="Chromosome 25"/>
</dbReference>